<feature type="region of interest" description="Disordered" evidence="1">
    <location>
        <begin position="94"/>
        <end position="119"/>
    </location>
</feature>
<evidence type="ECO:0000256" key="1">
    <source>
        <dbReference type="SAM" id="MobiDB-lite"/>
    </source>
</evidence>
<name>A0A803PID8_CANSA</name>
<proteinExistence type="predicted"/>
<sequence>MGELVMVDSFTKAREKLNYPRILIEVSLRQDFPEQIWFEDENGEDVAIFVAYEWKPTTCAHCKGIGHETKDCRNKEGKKKAEWVVKKTANTAVPDAEQKGDEDGFKPAKKTWKEKPTEQPPAAVISVANSYASLQESHEEQTAEVFEQIYQYGEGWCFTANNAWHKGGRIIVSWKPTSYTVNILKCSSQLIHLEVSTVDNKAHFYVTFIYAFNDEEGRKKLWLDLHGLATNEAWVVMGDFNDILAKEERIGKRVRYVPSTNFIDCVANCRLDDVKFSGNYYTWSNKQFGEDRIFSKIDWVLANQEWLAKNPLAEVVFMNEGIFDHSPVVLMVHNKVVTGRKPFKYYRMWENHPTYLELVKKTWQQGHFAGTKMYRVITKLKALKKAFKELNSQFFCDIQAQEIQARNTLDECQDKLHQQLFDTDLQLLEQAAKDDFVSKHKSYLTFLHQKAKLTWVKDGDENSALFHTSIRQRRRQNQVLSITNADGKRVDEPSEVKDAFINYYIGLLGTCMQNRMKVKQGIIDEGPALTGAQIDLLMATVTRDEVKKMVLAIPGVKAPGPDGFGSYFFSEKLGYYWC</sequence>
<accession>A0A803PID8</accession>
<dbReference type="SUPFAM" id="SSF56219">
    <property type="entry name" value="DNase I-like"/>
    <property type="match status" value="1"/>
</dbReference>
<dbReference type="AlphaFoldDB" id="A0A803PID8"/>
<protein>
    <submittedName>
        <fullName evidence="2">Uncharacterized protein</fullName>
    </submittedName>
</protein>
<dbReference type="EnsemblPlants" id="evm.model.04.687">
    <property type="protein sequence ID" value="cds.evm.model.04.687"/>
    <property type="gene ID" value="evm.TU.04.687"/>
</dbReference>
<organism evidence="2 3">
    <name type="scientific">Cannabis sativa</name>
    <name type="common">Hemp</name>
    <name type="synonym">Marijuana</name>
    <dbReference type="NCBI Taxonomy" id="3483"/>
    <lineage>
        <taxon>Eukaryota</taxon>
        <taxon>Viridiplantae</taxon>
        <taxon>Streptophyta</taxon>
        <taxon>Embryophyta</taxon>
        <taxon>Tracheophyta</taxon>
        <taxon>Spermatophyta</taxon>
        <taxon>Magnoliopsida</taxon>
        <taxon>eudicotyledons</taxon>
        <taxon>Gunneridae</taxon>
        <taxon>Pentapetalae</taxon>
        <taxon>rosids</taxon>
        <taxon>fabids</taxon>
        <taxon>Rosales</taxon>
        <taxon>Cannabaceae</taxon>
        <taxon>Cannabis</taxon>
    </lineage>
</organism>
<dbReference type="Gramene" id="evm.model.04.687">
    <property type="protein sequence ID" value="cds.evm.model.04.687"/>
    <property type="gene ID" value="evm.TU.04.687"/>
</dbReference>
<feature type="compositionally biased region" description="Basic and acidic residues" evidence="1">
    <location>
        <begin position="96"/>
        <end position="117"/>
    </location>
</feature>
<dbReference type="PANTHER" id="PTHR33710">
    <property type="entry name" value="BNAC02G09200D PROTEIN"/>
    <property type="match status" value="1"/>
</dbReference>
<evidence type="ECO:0000313" key="2">
    <source>
        <dbReference type="EnsemblPlants" id="cds.evm.model.04.687"/>
    </source>
</evidence>
<evidence type="ECO:0000313" key="3">
    <source>
        <dbReference type="Proteomes" id="UP000596661"/>
    </source>
</evidence>
<keyword evidence="3" id="KW-1185">Reference proteome</keyword>
<dbReference type="GO" id="GO:0008270">
    <property type="term" value="F:zinc ion binding"/>
    <property type="evidence" value="ECO:0007669"/>
    <property type="project" value="InterPro"/>
</dbReference>
<reference evidence="2" key="1">
    <citation type="submission" date="2018-11" db="EMBL/GenBank/DDBJ databases">
        <authorList>
            <person name="Grassa J C."/>
        </authorList>
    </citation>
    <scope>NUCLEOTIDE SEQUENCE [LARGE SCALE GENOMIC DNA]</scope>
</reference>
<dbReference type="Proteomes" id="UP000596661">
    <property type="component" value="Chromosome 4"/>
</dbReference>
<dbReference type="Gene3D" id="3.60.10.10">
    <property type="entry name" value="Endonuclease/exonuclease/phosphatase"/>
    <property type="match status" value="1"/>
</dbReference>
<dbReference type="SUPFAM" id="SSF57756">
    <property type="entry name" value="Retrovirus zinc finger-like domains"/>
    <property type="match status" value="1"/>
</dbReference>
<dbReference type="EMBL" id="UZAU01000366">
    <property type="status" value="NOT_ANNOTATED_CDS"/>
    <property type="molecule type" value="Genomic_DNA"/>
</dbReference>
<dbReference type="InterPro" id="IPR036691">
    <property type="entry name" value="Endo/exonu/phosph_ase_sf"/>
</dbReference>
<reference evidence="2" key="2">
    <citation type="submission" date="2021-03" db="UniProtKB">
        <authorList>
            <consortium name="EnsemblPlants"/>
        </authorList>
    </citation>
    <scope>IDENTIFICATION</scope>
</reference>
<dbReference type="InterPro" id="IPR036875">
    <property type="entry name" value="Znf_CCHC_sf"/>
</dbReference>
<dbReference type="GO" id="GO:0003676">
    <property type="term" value="F:nucleic acid binding"/>
    <property type="evidence" value="ECO:0007669"/>
    <property type="project" value="InterPro"/>
</dbReference>
<dbReference type="PANTHER" id="PTHR33710:SF64">
    <property type="entry name" value="ENDONUCLEASE_EXONUCLEASE_PHOSPHATASE DOMAIN-CONTAINING PROTEIN"/>
    <property type="match status" value="1"/>
</dbReference>